<sequence length="97" mass="10943">MSLREKAMEDRLRKIERDNAMLMTTLSGIAGSFGQLNSLLPRPRPETGNILGREPFRRPQGVVEEIQKLEPVMRELQAGAGRVSMEQTSSPLRPARR</sequence>
<gene>
    <name evidence="2" type="ORF">OIDMADRAFT_19310</name>
</gene>
<dbReference type="OrthoDB" id="5417386at2759"/>
<feature type="region of interest" description="Disordered" evidence="1">
    <location>
        <begin position="78"/>
        <end position="97"/>
    </location>
</feature>
<dbReference type="AlphaFoldDB" id="A0A0C3DHM6"/>
<dbReference type="EMBL" id="KN832876">
    <property type="protein sequence ID" value="KIN01498.1"/>
    <property type="molecule type" value="Genomic_DNA"/>
</dbReference>
<dbReference type="Proteomes" id="UP000054321">
    <property type="component" value="Unassembled WGS sequence"/>
</dbReference>
<evidence type="ECO:0000313" key="3">
    <source>
        <dbReference type="Proteomes" id="UP000054321"/>
    </source>
</evidence>
<dbReference type="HOGENOM" id="CLU_2347268_0_0_1"/>
<name>A0A0C3DHM6_OIDMZ</name>
<reference evidence="2 3" key="1">
    <citation type="submission" date="2014-04" db="EMBL/GenBank/DDBJ databases">
        <authorList>
            <consortium name="DOE Joint Genome Institute"/>
            <person name="Kuo A."/>
            <person name="Martino E."/>
            <person name="Perotto S."/>
            <person name="Kohler A."/>
            <person name="Nagy L.G."/>
            <person name="Floudas D."/>
            <person name="Copeland A."/>
            <person name="Barry K.W."/>
            <person name="Cichocki N."/>
            <person name="Veneault-Fourrey C."/>
            <person name="LaButti K."/>
            <person name="Lindquist E.A."/>
            <person name="Lipzen A."/>
            <person name="Lundell T."/>
            <person name="Morin E."/>
            <person name="Murat C."/>
            <person name="Sun H."/>
            <person name="Tunlid A."/>
            <person name="Henrissat B."/>
            <person name="Grigoriev I.V."/>
            <person name="Hibbett D.S."/>
            <person name="Martin F."/>
            <person name="Nordberg H.P."/>
            <person name="Cantor M.N."/>
            <person name="Hua S.X."/>
        </authorList>
    </citation>
    <scope>NUCLEOTIDE SEQUENCE [LARGE SCALE GENOMIC DNA]</scope>
    <source>
        <strain evidence="2 3">Zn</strain>
    </source>
</reference>
<keyword evidence="3" id="KW-1185">Reference proteome</keyword>
<feature type="region of interest" description="Disordered" evidence="1">
    <location>
        <begin position="33"/>
        <end position="56"/>
    </location>
</feature>
<accession>A0A0C3DHM6</accession>
<organism evidence="2 3">
    <name type="scientific">Oidiodendron maius (strain Zn)</name>
    <dbReference type="NCBI Taxonomy" id="913774"/>
    <lineage>
        <taxon>Eukaryota</taxon>
        <taxon>Fungi</taxon>
        <taxon>Dikarya</taxon>
        <taxon>Ascomycota</taxon>
        <taxon>Pezizomycotina</taxon>
        <taxon>Leotiomycetes</taxon>
        <taxon>Leotiomycetes incertae sedis</taxon>
        <taxon>Myxotrichaceae</taxon>
        <taxon>Oidiodendron</taxon>
    </lineage>
</organism>
<reference evidence="3" key="2">
    <citation type="submission" date="2015-01" db="EMBL/GenBank/DDBJ databases">
        <title>Evolutionary Origins and Diversification of the Mycorrhizal Mutualists.</title>
        <authorList>
            <consortium name="DOE Joint Genome Institute"/>
            <consortium name="Mycorrhizal Genomics Consortium"/>
            <person name="Kohler A."/>
            <person name="Kuo A."/>
            <person name="Nagy L.G."/>
            <person name="Floudas D."/>
            <person name="Copeland A."/>
            <person name="Barry K.W."/>
            <person name="Cichocki N."/>
            <person name="Veneault-Fourrey C."/>
            <person name="LaButti K."/>
            <person name="Lindquist E.A."/>
            <person name="Lipzen A."/>
            <person name="Lundell T."/>
            <person name="Morin E."/>
            <person name="Murat C."/>
            <person name="Riley R."/>
            <person name="Ohm R."/>
            <person name="Sun H."/>
            <person name="Tunlid A."/>
            <person name="Henrissat B."/>
            <person name="Grigoriev I.V."/>
            <person name="Hibbett D.S."/>
            <person name="Martin F."/>
        </authorList>
    </citation>
    <scope>NUCLEOTIDE SEQUENCE [LARGE SCALE GENOMIC DNA]</scope>
    <source>
        <strain evidence="3">Zn</strain>
    </source>
</reference>
<evidence type="ECO:0000313" key="2">
    <source>
        <dbReference type="EMBL" id="KIN01498.1"/>
    </source>
</evidence>
<evidence type="ECO:0000256" key="1">
    <source>
        <dbReference type="SAM" id="MobiDB-lite"/>
    </source>
</evidence>
<protein>
    <submittedName>
        <fullName evidence="2">Uncharacterized protein</fullName>
    </submittedName>
</protein>
<proteinExistence type="predicted"/>
<dbReference type="InParanoid" id="A0A0C3DHM6"/>